<organism evidence="2 3">
    <name type="scientific">Carpinus fangiana</name>
    <dbReference type="NCBI Taxonomy" id="176857"/>
    <lineage>
        <taxon>Eukaryota</taxon>
        <taxon>Viridiplantae</taxon>
        <taxon>Streptophyta</taxon>
        <taxon>Embryophyta</taxon>
        <taxon>Tracheophyta</taxon>
        <taxon>Spermatophyta</taxon>
        <taxon>Magnoliopsida</taxon>
        <taxon>eudicotyledons</taxon>
        <taxon>Gunneridae</taxon>
        <taxon>Pentapetalae</taxon>
        <taxon>rosids</taxon>
        <taxon>fabids</taxon>
        <taxon>Fagales</taxon>
        <taxon>Betulaceae</taxon>
        <taxon>Carpinus</taxon>
    </lineage>
</organism>
<evidence type="ECO:0000313" key="2">
    <source>
        <dbReference type="EMBL" id="KAE8126147.1"/>
    </source>
</evidence>
<name>A0A5N6RW70_9ROSI</name>
<reference evidence="2 3" key="1">
    <citation type="submission" date="2019-06" db="EMBL/GenBank/DDBJ databases">
        <title>A chromosomal-level reference genome of Carpinus fangiana (Coryloideae, Betulaceae).</title>
        <authorList>
            <person name="Yang X."/>
            <person name="Wang Z."/>
            <person name="Zhang L."/>
            <person name="Hao G."/>
            <person name="Liu J."/>
            <person name="Yang Y."/>
        </authorList>
    </citation>
    <scope>NUCLEOTIDE SEQUENCE [LARGE SCALE GENOMIC DNA]</scope>
    <source>
        <strain evidence="2">Cfa_2016G</strain>
        <tissue evidence="2">Leaf</tissue>
    </source>
</reference>
<keyword evidence="3" id="KW-1185">Reference proteome</keyword>
<dbReference type="Proteomes" id="UP000327013">
    <property type="component" value="Chromosome 8"/>
</dbReference>
<dbReference type="PANTHER" id="PTHR47076">
    <property type="entry name" value="NHL DOMAIN PROTEIN"/>
    <property type="match status" value="1"/>
</dbReference>
<gene>
    <name evidence="2" type="ORF">FH972_020891</name>
</gene>
<evidence type="ECO:0000313" key="3">
    <source>
        <dbReference type="Proteomes" id="UP000327013"/>
    </source>
</evidence>
<dbReference type="AlphaFoldDB" id="A0A5N6RW70"/>
<dbReference type="OrthoDB" id="1934748at2759"/>
<accession>A0A5N6RW70</accession>
<sequence length="153" mass="17865">MAALQEKPLRERREGEDMDDGNEEGVSGGGCGCGCFRLLGIGWRKSDERESKYLLQQKTEHRETWLNKIKQASEQLGGPKWKNFIRKIGGYVDFKNKKKQRNGFQYDPRSYALNFDNGFNREEEEEEEEDLVGHDFTSRFAAPFHDEKRPTRL</sequence>
<dbReference type="PANTHER" id="PTHR47076:SF1">
    <property type="entry name" value="NHL DOMAIN PROTEIN"/>
    <property type="match status" value="1"/>
</dbReference>
<evidence type="ECO:0008006" key="4">
    <source>
        <dbReference type="Google" id="ProtNLM"/>
    </source>
</evidence>
<protein>
    <recommendedName>
        <fullName evidence="4">Stress induced protein</fullName>
    </recommendedName>
</protein>
<evidence type="ECO:0000256" key="1">
    <source>
        <dbReference type="SAM" id="MobiDB-lite"/>
    </source>
</evidence>
<dbReference type="EMBL" id="CM017328">
    <property type="protein sequence ID" value="KAE8126147.1"/>
    <property type="molecule type" value="Genomic_DNA"/>
</dbReference>
<proteinExistence type="predicted"/>
<feature type="region of interest" description="Disordered" evidence="1">
    <location>
        <begin position="1"/>
        <end position="26"/>
    </location>
</feature>